<protein>
    <submittedName>
        <fullName evidence="1">DsrE family protein</fullName>
    </submittedName>
</protein>
<dbReference type="InterPro" id="IPR027396">
    <property type="entry name" value="DsrEFH-like"/>
</dbReference>
<dbReference type="RefSeq" id="WP_206846369.1">
    <property type="nucleotide sequence ID" value="NZ_CP065956.1"/>
</dbReference>
<gene>
    <name evidence="1" type="ORF">EM20IM_08835</name>
</gene>
<sequence>MQSVLIVITQGKEAFQRVRSLFHMSQVLAQQEETQVELLFLGPGVEWLRSNQRSSPLVAESLDQLRRTGIDIVACEVSLEAFGVEENNMLPARKVKGAVEMHKLIGQGFTVLSF</sequence>
<accession>A0ABX7PUJ9</accession>
<dbReference type="SUPFAM" id="SSF75169">
    <property type="entry name" value="DsrEFH-like"/>
    <property type="match status" value="1"/>
</dbReference>
<dbReference type="Gene3D" id="3.40.1260.10">
    <property type="entry name" value="DsrEFH-like"/>
    <property type="match status" value="1"/>
</dbReference>
<dbReference type="EMBL" id="CP065956">
    <property type="protein sequence ID" value="QSR86577.1"/>
    <property type="molecule type" value="Genomic_DNA"/>
</dbReference>
<dbReference type="Pfam" id="PF02635">
    <property type="entry name" value="DsrE"/>
    <property type="match status" value="1"/>
</dbReference>
<proteinExistence type="predicted"/>
<evidence type="ECO:0000313" key="2">
    <source>
        <dbReference type="Proteomes" id="UP000663088"/>
    </source>
</evidence>
<dbReference type="InterPro" id="IPR003787">
    <property type="entry name" value="Sulphur_relay_DsrE/F-like"/>
</dbReference>
<dbReference type="Proteomes" id="UP000663088">
    <property type="component" value="Chromosome"/>
</dbReference>
<reference evidence="1 2" key="1">
    <citation type="submission" date="2020-12" db="EMBL/GenBank/DDBJ databases">
        <authorList>
            <person name="Awala S.I."/>
            <person name="Gwak J.-H."/>
            <person name="Kim S.-J."/>
            <person name="Rhee S.-K."/>
        </authorList>
    </citation>
    <scope>NUCLEOTIDE SEQUENCE [LARGE SCALE GENOMIC DNA]</scope>
    <source>
        <strain evidence="1 2">IT5</strain>
    </source>
</reference>
<organism evidence="1 2">
    <name type="scientific">Candidatus Methylacidiphilum infernorum</name>
    <dbReference type="NCBI Taxonomy" id="511746"/>
    <lineage>
        <taxon>Bacteria</taxon>
        <taxon>Pseudomonadati</taxon>
        <taxon>Verrucomicrobiota</taxon>
        <taxon>Methylacidiphilae</taxon>
        <taxon>Methylacidiphilales</taxon>
        <taxon>Methylacidiphilaceae</taxon>
        <taxon>Methylacidiphilum (ex Ratnadevi et al. 2023)</taxon>
    </lineage>
</organism>
<name>A0ABX7PUJ9_9BACT</name>
<keyword evidence="2" id="KW-1185">Reference proteome</keyword>
<evidence type="ECO:0000313" key="1">
    <source>
        <dbReference type="EMBL" id="QSR86577.1"/>
    </source>
</evidence>